<feature type="transmembrane region" description="Helical" evidence="17">
    <location>
        <begin position="203"/>
        <end position="222"/>
    </location>
</feature>
<evidence type="ECO:0000256" key="10">
    <source>
        <dbReference type="ARBA" id="ARBA00023136"/>
    </source>
</evidence>
<feature type="transmembrane region" description="Helical" evidence="17">
    <location>
        <begin position="69"/>
        <end position="91"/>
    </location>
</feature>
<dbReference type="GO" id="GO:0046872">
    <property type="term" value="F:metal ion binding"/>
    <property type="evidence" value="ECO:0007669"/>
    <property type="project" value="UniProtKB-KW"/>
</dbReference>
<feature type="disulfide bond" evidence="14">
    <location>
        <begin position="152"/>
        <end position="161"/>
    </location>
</feature>
<evidence type="ECO:0000256" key="3">
    <source>
        <dbReference type="ARBA" id="ARBA00022475"/>
    </source>
</evidence>
<dbReference type="PROSITE" id="PS00610">
    <property type="entry name" value="NA_NEUROTRAN_SYMP_1"/>
    <property type="match status" value="1"/>
</dbReference>
<evidence type="ECO:0000256" key="7">
    <source>
        <dbReference type="ARBA" id="ARBA00022847"/>
    </source>
</evidence>
<dbReference type="InParanoid" id="B3S5C7"/>
<feature type="binding site" evidence="13">
    <location>
        <position position="316"/>
    </location>
    <ligand>
        <name>Na(+)</name>
        <dbReference type="ChEBI" id="CHEBI:29101"/>
        <label>1</label>
    </ligand>
</feature>
<dbReference type="OMA" id="WIVWRIC"/>
<dbReference type="EMBL" id="DS985250">
    <property type="protein sequence ID" value="EDV22239.1"/>
    <property type="molecule type" value="Genomic_DNA"/>
</dbReference>
<dbReference type="OrthoDB" id="6581954at2759"/>
<dbReference type="PhylomeDB" id="B3S5C7"/>
<evidence type="ECO:0000256" key="6">
    <source>
        <dbReference type="ARBA" id="ARBA00022775"/>
    </source>
</evidence>
<evidence type="ECO:0000256" key="8">
    <source>
        <dbReference type="ARBA" id="ARBA00022989"/>
    </source>
</evidence>
<feature type="transmembrane region" description="Helical" evidence="17">
    <location>
        <begin position="281"/>
        <end position="298"/>
    </location>
</feature>
<accession>B3S5C7</accession>
<comment type="similarity">
    <text evidence="15">Belongs to the sodium:neurotransmitter symporter (SNF) (TC 2.A.22) family.</text>
</comment>
<keyword evidence="7 15" id="KW-0769">Symport</keyword>
<keyword evidence="3" id="KW-1003">Cell membrane</keyword>
<feature type="transmembrane region" description="Helical" evidence="17">
    <location>
        <begin position="112"/>
        <end position="140"/>
    </location>
</feature>
<sequence>MAENSFNGKVDEARDDSQNLSEEPTSDNTERQSWGKAIDFVITVLGLVVGFGNLWRFPYLCYQHGGGAFLVPYFLALLFIGLPIMGLEFCIGQYFQRGASISFYNICPLLSGVGYSMLTLCFLASIYYIIILVWALFYFFASFASPLPWTTCNNDWNTVNCFIRNISSDANDTGVSPSEEFYNRRVLDMSGDPNIAGPVKWELALLLLFAWLLVYFCIFKGIRWTGKVVYFTATFPYLVLFILLIRGLTLPGALQGVLYYVNVDGSKLRDLNAWRDAGTQIFYTLGAGFGTTLTMASYNKRGKNVLKDAIIIAVCNSLTSFFSGFVIFSMLGFMAYQQRAPISSVVTQGPGLIFIVYPAGLATLPGANFWALLFFFMLITIGIDTAFGIVEVMATGLMDMWPKVLREREMWLKLAICMVELLLGLTCITRGGIYVFQMFNLYSAGSALVVSVFLEIVTVSWFYGVDRFSRNIGYVTGKKVWIVWRICWLLISPGLTLVILIFGILNYAPLKYDGKPYPWWGDFVGWLMVALSLLCIVVRAIYLLFITKGSITERFTKLLVPPEDATELQMKRELYGSLAGGEKKAPYPNGYQKWGQLSGPVYESAI</sequence>
<dbReference type="InterPro" id="IPR000175">
    <property type="entry name" value="Na/ntran_symport"/>
</dbReference>
<keyword evidence="12" id="KW-0325">Glycoprotein</keyword>
<proteinExistence type="inferred from homology"/>
<feature type="transmembrane region" description="Helical" evidence="17">
    <location>
        <begin position="369"/>
        <end position="390"/>
    </location>
</feature>
<feature type="binding site" evidence="13">
    <location>
        <position position="53"/>
    </location>
    <ligand>
        <name>Na(+)</name>
        <dbReference type="ChEBI" id="CHEBI:29101"/>
        <label>1</label>
    </ligand>
</feature>
<dbReference type="PRINTS" id="PR00176">
    <property type="entry name" value="NANEUSMPORT"/>
</dbReference>
<dbReference type="FunCoup" id="B3S5C7">
    <property type="interactions" value="395"/>
</dbReference>
<evidence type="ECO:0000256" key="17">
    <source>
        <dbReference type="SAM" id="Phobius"/>
    </source>
</evidence>
<dbReference type="GO" id="GO:0015378">
    <property type="term" value="F:sodium:chloride symporter activity"/>
    <property type="evidence" value="ECO:0007669"/>
    <property type="project" value="UniProtKB-ARBA"/>
</dbReference>
<dbReference type="eggNOG" id="KOG3660">
    <property type="taxonomic scope" value="Eukaryota"/>
</dbReference>
<evidence type="ECO:0000256" key="1">
    <source>
        <dbReference type="ARBA" id="ARBA00004651"/>
    </source>
</evidence>
<comment type="subcellular location">
    <subcellularLocation>
        <location evidence="1">Cell membrane</location>
        <topology evidence="1">Multi-pass membrane protein</topology>
    </subcellularLocation>
</comment>
<evidence type="ECO:0000256" key="12">
    <source>
        <dbReference type="ARBA" id="ARBA00023180"/>
    </source>
</evidence>
<keyword evidence="8 17" id="KW-1133">Transmembrane helix</keyword>
<dbReference type="GO" id="GO:0090493">
    <property type="term" value="P:catecholamine uptake"/>
    <property type="evidence" value="ECO:0007669"/>
    <property type="project" value="UniProtKB-ARBA"/>
</dbReference>
<gene>
    <name evidence="18" type="ORF">TRIADDRAFT_59280</name>
</gene>
<dbReference type="InterPro" id="IPR037272">
    <property type="entry name" value="SNS_sf"/>
</dbReference>
<feature type="transmembrane region" description="Helical" evidence="17">
    <location>
        <begin position="234"/>
        <end position="261"/>
    </location>
</feature>
<dbReference type="AlphaFoldDB" id="B3S5C7"/>
<feature type="transmembrane region" description="Helical" evidence="17">
    <location>
        <begin position="442"/>
        <end position="465"/>
    </location>
</feature>
<dbReference type="PANTHER" id="PTHR11616:SF320">
    <property type="entry name" value="SODIUM-DEPENDENT NORADRENALINE TRANSPORTER"/>
    <property type="match status" value="1"/>
</dbReference>
<evidence type="ECO:0000256" key="15">
    <source>
        <dbReference type="RuleBase" id="RU003732"/>
    </source>
</evidence>
<evidence type="ECO:0000256" key="2">
    <source>
        <dbReference type="ARBA" id="ARBA00022448"/>
    </source>
</evidence>
<name>B3S5C7_TRIAD</name>
<feature type="binding site" evidence="13">
    <location>
        <position position="384"/>
    </location>
    <ligand>
        <name>Na(+)</name>
        <dbReference type="ChEBI" id="CHEBI:29101"/>
        <label>1</label>
    </ligand>
</feature>
<keyword evidence="11 14" id="KW-1015">Disulfide bond</keyword>
<organism evidence="18 19">
    <name type="scientific">Trichoplax adhaerens</name>
    <name type="common">Trichoplax reptans</name>
    <dbReference type="NCBI Taxonomy" id="10228"/>
    <lineage>
        <taxon>Eukaryota</taxon>
        <taxon>Metazoa</taxon>
        <taxon>Placozoa</taxon>
        <taxon>Uniplacotomia</taxon>
        <taxon>Trichoplacea</taxon>
        <taxon>Trichoplacidae</taxon>
        <taxon>Trichoplax</taxon>
    </lineage>
</organism>
<dbReference type="PANTHER" id="PTHR11616">
    <property type="entry name" value="SODIUM/CHLORIDE DEPENDENT TRANSPORTER"/>
    <property type="match status" value="1"/>
</dbReference>
<keyword evidence="19" id="KW-1185">Reference proteome</keyword>
<feature type="transmembrane region" description="Helical" evidence="17">
    <location>
        <begin position="411"/>
        <end position="436"/>
    </location>
</feature>
<evidence type="ECO:0000256" key="9">
    <source>
        <dbReference type="ARBA" id="ARBA00023053"/>
    </source>
</evidence>
<feature type="binding site" evidence="13">
    <location>
        <position position="49"/>
    </location>
    <ligand>
        <name>Na(+)</name>
        <dbReference type="ChEBI" id="CHEBI:29101"/>
        <label>2</label>
    </ligand>
</feature>
<protein>
    <recommendedName>
        <fullName evidence="15">Transporter</fullName>
    </recommendedName>
</protein>
<evidence type="ECO:0000256" key="16">
    <source>
        <dbReference type="SAM" id="MobiDB-lite"/>
    </source>
</evidence>
<dbReference type="GO" id="GO:0008504">
    <property type="term" value="F:monoamine transmembrane transporter activity"/>
    <property type="evidence" value="ECO:0007669"/>
    <property type="project" value="UniProtKB-ARBA"/>
</dbReference>
<feature type="transmembrane region" description="Helical" evidence="17">
    <location>
        <begin position="523"/>
        <end position="545"/>
    </location>
</feature>
<feature type="region of interest" description="Disordered" evidence="16">
    <location>
        <begin position="1"/>
        <end position="31"/>
    </location>
</feature>
<keyword evidence="9 13" id="KW-0915">Sodium</keyword>
<dbReference type="Proteomes" id="UP000009022">
    <property type="component" value="Unassembled WGS sequence"/>
</dbReference>
<keyword evidence="5 13" id="KW-0479">Metal-binding</keyword>
<dbReference type="GO" id="GO:0035725">
    <property type="term" value="P:sodium ion transmembrane transport"/>
    <property type="evidence" value="ECO:0000318"/>
    <property type="project" value="GO_Central"/>
</dbReference>
<feature type="compositionally biased region" description="Polar residues" evidence="16">
    <location>
        <begin position="18"/>
        <end position="27"/>
    </location>
</feature>
<dbReference type="Pfam" id="PF00209">
    <property type="entry name" value="SNF"/>
    <property type="match status" value="1"/>
</dbReference>
<feature type="transmembrane region" description="Helical" evidence="17">
    <location>
        <begin position="486"/>
        <end position="508"/>
    </location>
</feature>
<evidence type="ECO:0000256" key="13">
    <source>
        <dbReference type="PIRSR" id="PIRSR600175-1"/>
    </source>
</evidence>
<keyword evidence="10 17" id="KW-0472">Membrane</keyword>
<feature type="transmembrane region" description="Helical" evidence="17">
    <location>
        <begin position="310"/>
        <end position="336"/>
    </location>
</feature>
<evidence type="ECO:0000256" key="5">
    <source>
        <dbReference type="ARBA" id="ARBA00022723"/>
    </source>
</evidence>
<keyword evidence="6" id="KW-0532">Neurotransmitter transport</keyword>
<evidence type="ECO:0000313" key="19">
    <source>
        <dbReference type="Proteomes" id="UP000009022"/>
    </source>
</evidence>
<reference evidence="18 19" key="1">
    <citation type="journal article" date="2008" name="Nature">
        <title>The Trichoplax genome and the nature of placozoans.</title>
        <authorList>
            <person name="Srivastava M."/>
            <person name="Begovic E."/>
            <person name="Chapman J."/>
            <person name="Putnam N.H."/>
            <person name="Hellsten U."/>
            <person name="Kawashima T."/>
            <person name="Kuo A."/>
            <person name="Mitros T."/>
            <person name="Salamov A."/>
            <person name="Carpenter M.L."/>
            <person name="Signorovitch A.Y."/>
            <person name="Moreno M.A."/>
            <person name="Kamm K."/>
            <person name="Grimwood J."/>
            <person name="Schmutz J."/>
            <person name="Shapiro H."/>
            <person name="Grigoriev I.V."/>
            <person name="Buss L.W."/>
            <person name="Schierwater B."/>
            <person name="Dellaporta S.L."/>
            <person name="Rokhsar D.S."/>
        </authorList>
    </citation>
    <scope>NUCLEOTIDE SEQUENCE [LARGE SCALE GENOMIC DNA]</scope>
    <source>
        <strain evidence="18 19">Grell-BS-1999</strain>
    </source>
</reference>
<dbReference type="CTD" id="6756483"/>
<dbReference type="KEGG" id="tad:TRIADDRAFT_59280"/>
<dbReference type="GO" id="GO:0006836">
    <property type="term" value="P:neurotransmitter transport"/>
    <property type="evidence" value="ECO:0007669"/>
    <property type="project" value="UniProtKB-KW"/>
</dbReference>
<keyword evidence="4 15" id="KW-0812">Transmembrane</keyword>
<feature type="transmembrane region" description="Helical" evidence="17">
    <location>
        <begin position="37"/>
        <end position="57"/>
    </location>
</feature>
<dbReference type="RefSeq" id="XP_002115394.1">
    <property type="nucleotide sequence ID" value="XM_002115358.1"/>
</dbReference>
<keyword evidence="2 15" id="KW-0813">Transport</keyword>
<evidence type="ECO:0000313" key="18">
    <source>
        <dbReference type="EMBL" id="EDV22239.1"/>
    </source>
</evidence>
<dbReference type="GO" id="GO:0005886">
    <property type="term" value="C:plasma membrane"/>
    <property type="evidence" value="ECO:0000318"/>
    <property type="project" value="GO_Central"/>
</dbReference>
<evidence type="ECO:0000256" key="4">
    <source>
        <dbReference type="ARBA" id="ARBA00022692"/>
    </source>
</evidence>
<evidence type="ECO:0000256" key="14">
    <source>
        <dbReference type="PIRSR" id="PIRSR600175-2"/>
    </source>
</evidence>
<dbReference type="PROSITE" id="PS50267">
    <property type="entry name" value="NA_NEUROTRAN_SYMP_3"/>
    <property type="match status" value="1"/>
</dbReference>
<dbReference type="SUPFAM" id="SSF161070">
    <property type="entry name" value="SNF-like"/>
    <property type="match status" value="1"/>
</dbReference>
<feature type="binding site" evidence="13">
    <location>
        <position position="46"/>
    </location>
    <ligand>
        <name>Na(+)</name>
        <dbReference type="ChEBI" id="CHEBI:29101"/>
        <label>1</label>
    </ligand>
</feature>
<dbReference type="GO" id="GO:0006865">
    <property type="term" value="P:amino acid transport"/>
    <property type="evidence" value="ECO:0000318"/>
    <property type="project" value="GO_Central"/>
</dbReference>
<evidence type="ECO:0000256" key="11">
    <source>
        <dbReference type="ARBA" id="ARBA00023157"/>
    </source>
</evidence>
<dbReference type="GeneID" id="6756483"/>
<dbReference type="HOGENOM" id="CLU_006855_9_1_1"/>